<feature type="short sequence motif" description="'HIGH' region" evidence="8">
    <location>
        <begin position="13"/>
        <end position="23"/>
    </location>
</feature>
<dbReference type="PRINTS" id="PR00987">
    <property type="entry name" value="TRNASYNTHGLU"/>
</dbReference>
<reference evidence="11 12" key="1">
    <citation type="journal article" date="2016" name="Nat. Commun.">
        <title>Thousands of microbial genomes shed light on interconnected biogeochemical processes in an aquifer system.</title>
        <authorList>
            <person name="Anantharaman K."/>
            <person name="Brown C.T."/>
            <person name="Hug L.A."/>
            <person name="Sharon I."/>
            <person name="Castelle C.J."/>
            <person name="Probst A.J."/>
            <person name="Thomas B.C."/>
            <person name="Singh A."/>
            <person name="Wilkins M.J."/>
            <person name="Karaoz U."/>
            <person name="Brodie E.L."/>
            <person name="Williams K.H."/>
            <person name="Hubbard S.S."/>
            <person name="Banfield J.F."/>
        </authorList>
    </citation>
    <scope>NUCLEOTIDE SEQUENCE [LARGE SCALE GENOMIC DNA]</scope>
</reference>
<sequence length="501" mass="57696">MKEIDKIRVRFAPSPTGPLHIGGARTALFNYLFAKKNKGRFVLRIEDTDGERSELKWVQEIIDELKWLGIEWDEGPDIDGGSGPYKQSQRLEIYEKYLKQLLEEDKAYYCFCTEDELEDKRQEQMSRGLAPKYNGKCAHLPQETVRKNLAEGKSSVIRFRILNKKIKFKDLVRQEVEFDAGLLGDVVIAKDLNTPLYHFAVVIDDYLMQISHVIRGEEHLSNTPRQILIYQALGFDHPIYAHMPLMLNPDRSKLSKRHGDVALADYHKQGYLPEALVNFMALLGWNPGTEKEVFSLSQLVKEFSVEKVQKAGAVFNIKRLEFLNGLYIREKSIEKLTELCESYLKEAGLLVAGQMSQEKLQKIIEVSKTRMKKISEIVELADFFFADKLNYDENLLKWDNMKNEDVKRALLLCDKILSKINPPAGGWDIKKIEEVLLAGAWEFNKEKGYPEKDRGFLLWPLRVALSGRQFSPSPFEIADILGKEKTLKRIREAVSIVTSNY</sequence>
<evidence type="ECO:0000256" key="1">
    <source>
        <dbReference type="ARBA" id="ARBA00007894"/>
    </source>
</evidence>
<evidence type="ECO:0000256" key="2">
    <source>
        <dbReference type="ARBA" id="ARBA00022490"/>
    </source>
</evidence>
<dbReference type="Gene3D" id="1.10.8.70">
    <property type="entry name" value="Glutamate-tRNA synthetase, class I, anticodon-binding domain 1"/>
    <property type="match status" value="1"/>
</dbReference>
<comment type="subcellular location">
    <subcellularLocation>
        <location evidence="8">Cytoplasm</location>
    </subcellularLocation>
</comment>
<dbReference type="GO" id="GO:0005524">
    <property type="term" value="F:ATP binding"/>
    <property type="evidence" value="ECO:0007669"/>
    <property type="project" value="UniProtKB-UniRule"/>
</dbReference>
<protein>
    <recommendedName>
        <fullName evidence="8">Glutamate--tRNA ligase</fullName>
        <ecNumber evidence="8">6.1.1.17</ecNumber>
    </recommendedName>
    <alternativeName>
        <fullName evidence="8">Glutamyl-tRNA synthetase</fullName>
        <shortName evidence="8">GluRS</shortName>
    </alternativeName>
</protein>
<evidence type="ECO:0000313" key="12">
    <source>
        <dbReference type="Proteomes" id="UP000178826"/>
    </source>
</evidence>
<dbReference type="PANTHER" id="PTHR43311">
    <property type="entry name" value="GLUTAMATE--TRNA LIGASE"/>
    <property type="match status" value="1"/>
</dbReference>
<evidence type="ECO:0000256" key="5">
    <source>
        <dbReference type="ARBA" id="ARBA00022840"/>
    </source>
</evidence>
<evidence type="ECO:0000256" key="4">
    <source>
        <dbReference type="ARBA" id="ARBA00022741"/>
    </source>
</evidence>
<dbReference type="GO" id="GO:0004818">
    <property type="term" value="F:glutamate-tRNA ligase activity"/>
    <property type="evidence" value="ECO:0007669"/>
    <property type="project" value="UniProtKB-UniRule"/>
</dbReference>
<dbReference type="InterPro" id="IPR000924">
    <property type="entry name" value="Glu/Gln-tRNA-synth"/>
</dbReference>
<comment type="similarity">
    <text evidence="1 8">Belongs to the class-I aminoacyl-tRNA synthetase family. Glutamate--tRNA ligase type 1 subfamily.</text>
</comment>
<dbReference type="InterPro" id="IPR001412">
    <property type="entry name" value="aa-tRNA-synth_I_CS"/>
</dbReference>
<dbReference type="InterPro" id="IPR020058">
    <property type="entry name" value="Glu/Gln-tRNA-synth_Ib_cat-dom"/>
</dbReference>
<dbReference type="GO" id="GO:0006424">
    <property type="term" value="P:glutamyl-tRNA aminoacylation"/>
    <property type="evidence" value="ECO:0007669"/>
    <property type="project" value="UniProtKB-UniRule"/>
</dbReference>
<dbReference type="InterPro" id="IPR020752">
    <property type="entry name" value="Glu-tRNA-synth_I_codon-bd_sub1"/>
</dbReference>
<dbReference type="GO" id="GO:0000049">
    <property type="term" value="F:tRNA binding"/>
    <property type="evidence" value="ECO:0007669"/>
    <property type="project" value="InterPro"/>
</dbReference>
<dbReference type="InterPro" id="IPR045462">
    <property type="entry name" value="aa-tRNA-synth_I_cd-bd"/>
</dbReference>
<keyword evidence="3 8" id="KW-0436">Ligase</keyword>
<dbReference type="InterPro" id="IPR033910">
    <property type="entry name" value="GluRS_core"/>
</dbReference>
<keyword evidence="2 8" id="KW-0963">Cytoplasm</keyword>
<dbReference type="Gene3D" id="3.40.50.620">
    <property type="entry name" value="HUPs"/>
    <property type="match status" value="1"/>
</dbReference>
<feature type="domain" description="Aminoacyl-tRNA synthetase class I anticodon-binding" evidence="10">
    <location>
        <begin position="336"/>
        <end position="493"/>
    </location>
</feature>
<dbReference type="PANTHER" id="PTHR43311:SF2">
    <property type="entry name" value="GLUTAMATE--TRNA LIGASE, MITOCHONDRIAL-RELATED"/>
    <property type="match status" value="1"/>
</dbReference>
<keyword evidence="7 8" id="KW-0030">Aminoacyl-tRNA synthetase</keyword>
<feature type="short sequence motif" description="'KMSKS' region" evidence="8">
    <location>
        <begin position="253"/>
        <end position="257"/>
    </location>
</feature>
<dbReference type="GO" id="GO:0005829">
    <property type="term" value="C:cytosol"/>
    <property type="evidence" value="ECO:0007669"/>
    <property type="project" value="TreeGrafter"/>
</dbReference>
<comment type="cofactor">
    <cofactor evidence="8">
        <name>Zn(2+)</name>
        <dbReference type="ChEBI" id="CHEBI:29105"/>
    </cofactor>
    <text evidence="8">Binds 1 zinc ion per subunit.</text>
</comment>
<dbReference type="InterPro" id="IPR014729">
    <property type="entry name" value="Rossmann-like_a/b/a_fold"/>
</dbReference>
<comment type="caution">
    <text evidence="11">The sequence shown here is derived from an EMBL/GenBank/DDBJ whole genome shotgun (WGS) entry which is preliminary data.</text>
</comment>
<dbReference type="InterPro" id="IPR049940">
    <property type="entry name" value="GluQ/Sye"/>
</dbReference>
<dbReference type="Pfam" id="PF00749">
    <property type="entry name" value="tRNA-synt_1c"/>
    <property type="match status" value="1"/>
</dbReference>
<dbReference type="EMBL" id="MHOZ01000003">
    <property type="protein sequence ID" value="OGZ74723.1"/>
    <property type="molecule type" value="Genomic_DNA"/>
</dbReference>
<name>A0A1G2IJA1_9BACT</name>
<dbReference type="InterPro" id="IPR008925">
    <property type="entry name" value="aa_tRNA-synth_I_cd-bd_sf"/>
</dbReference>
<organism evidence="11 12">
    <name type="scientific">Candidatus Staskawiczbacteria bacterium RIFCSPLOWO2_01_FULL_37_25b</name>
    <dbReference type="NCBI Taxonomy" id="1802213"/>
    <lineage>
        <taxon>Bacteria</taxon>
        <taxon>Candidatus Staskawicziibacteriota</taxon>
    </lineage>
</organism>
<keyword evidence="8" id="KW-0862">Zinc</keyword>
<dbReference type="EC" id="6.1.1.17" evidence="8"/>
<dbReference type="HAMAP" id="MF_00022">
    <property type="entry name" value="Glu_tRNA_synth_type1"/>
    <property type="match status" value="1"/>
</dbReference>
<comment type="function">
    <text evidence="8">Catalyzes the attachment of glutamate to tRNA(Glu) in a two-step reaction: glutamate is first activated by ATP to form Glu-AMP and then transferred to the acceptor end of tRNA(Glu).</text>
</comment>
<feature type="binding site" evidence="8">
    <location>
        <position position="139"/>
    </location>
    <ligand>
        <name>Zn(2+)</name>
        <dbReference type="ChEBI" id="CHEBI:29105"/>
    </ligand>
</feature>
<feature type="domain" description="Glutamyl/glutaminyl-tRNA synthetase class Ib catalytic" evidence="9">
    <location>
        <begin position="6"/>
        <end position="321"/>
    </location>
</feature>
<keyword evidence="6 8" id="KW-0648">Protein biosynthesis</keyword>
<dbReference type="Pfam" id="PF19269">
    <property type="entry name" value="Anticodon_2"/>
    <property type="match status" value="1"/>
</dbReference>
<evidence type="ECO:0000256" key="8">
    <source>
        <dbReference type="HAMAP-Rule" id="MF_00022"/>
    </source>
</evidence>
<evidence type="ECO:0000256" key="7">
    <source>
        <dbReference type="ARBA" id="ARBA00023146"/>
    </source>
</evidence>
<keyword evidence="5 8" id="KW-0067">ATP-binding</keyword>
<accession>A0A1G2IJA1</accession>
<dbReference type="PROSITE" id="PS00178">
    <property type="entry name" value="AA_TRNA_LIGASE_I"/>
    <property type="match status" value="1"/>
</dbReference>
<proteinExistence type="inferred from homology"/>
<feature type="binding site" evidence="8">
    <location>
        <position position="110"/>
    </location>
    <ligand>
        <name>Zn(2+)</name>
        <dbReference type="ChEBI" id="CHEBI:29105"/>
    </ligand>
</feature>
<comment type="subunit">
    <text evidence="8">Monomer.</text>
</comment>
<comment type="catalytic activity">
    <reaction evidence="8">
        <text>tRNA(Glu) + L-glutamate + ATP = L-glutamyl-tRNA(Glu) + AMP + diphosphate</text>
        <dbReference type="Rhea" id="RHEA:23540"/>
        <dbReference type="Rhea" id="RHEA-COMP:9663"/>
        <dbReference type="Rhea" id="RHEA-COMP:9680"/>
        <dbReference type="ChEBI" id="CHEBI:29985"/>
        <dbReference type="ChEBI" id="CHEBI:30616"/>
        <dbReference type="ChEBI" id="CHEBI:33019"/>
        <dbReference type="ChEBI" id="CHEBI:78442"/>
        <dbReference type="ChEBI" id="CHEBI:78520"/>
        <dbReference type="ChEBI" id="CHEBI:456215"/>
        <dbReference type="EC" id="6.1.1.17"/>
    </reaction>
</comment>
<dbReference type="FunFam" id="3.40.50.620:FF:000045">
    <property type="entry name" value="Glutamate--tRNA ligase, mitochondrial"/>
    <property type="match status" value="1"/>
</dbReference>
<dbReference type="Proteomes" id="UP000178826">
    <property type="component" value="Unassembled WGS sequence"/>
</dbReference>
<dbReference type="InterPro" id="IPR020751">
    <property type="entry name" value="aa-tRNA-synth_I_codon-bd_sub2"/>
</dbReference>
<evidence type="ECO:0000256" key="3">
    <source>
        <dbReference type="ARBA" id="ARBA00022598"/>
    </source>
</evidence>
<feature type="binding site" evidence="8">
    <location>
        <position position="112"/>
    </location>
    <ligand>
        <name>Zn(2+)</name>
        <dbReference type="ChEBI" id="CHEBI:29105"/>
    </ligand>
</feature>
<dbReference type="InterPro" id="IPR004527">
    <property type="entry name" value="Glu-tRNA-ligase_bac/mito"/>
</dbReference>
<feature type="binding site" evidence="8">
    <location>
        <position position="256"/>
    </location>
    <ligand>
        <name>ATP</name>
        <dbReference type="ChEBI" id="CHEBI:30616"/>
    </ligand>
</feature>
<dbReference type="Gene3D" id="1.10.10.350">
    <property type="match status" value="1"/>
</dbReference>
<feature type="binding site" evidence="8">
    <location>
        <position position="137"/>
    </location>
    <ligand>
        <name>Zn(2+)</name>
        <dbReference type="ChEBI" id="CHEBI:29105"/>
    </ligand>
</feature>
<evidence type="ECO:0000259" key="9">
    <source>
        <dbReference type="Pfam" id="PF00749"/>
    </source>
</evidence>
<dbReference type="AlphaFoldDB" id="A0A1G2IJA1"/>
<dbReference type="CDD" id="cd00808">
    <property type="entry name" value="GluRS_core"/>
    <property type="match status" value="1"/>
</dbReference>
<dbReference type="SUPFAM" id="SSF52374">
    <property type="entry name" value="Nucleotidylyl transferase"/>
    <property type="match status" value="1"/>
</dbReference>
<keyword evidence="8" id="KW-0479">Metal-binding</keyword>
<dbReference type="NCBIfam" id="TIGR00464">
    <property type="entry name" value="gltX_bact"/>
    <property type="match status" value="1"/>
</dbReference>
<gene>
    <name evidence="8" type="primary">gltX</name>
    <name evidence="11" type="ORF">A2998_02195</name>
</gene>
<keyword evidence="4 8" id="KW-0547">Nucleotide-binding</keyword>
<dbReference type="GO" id="GO:0008270">
    <property type="term" value="F:zinc ion binding"/>
    <property type="evidence" value="ECO:0007669"/>
    <property type="project" value="UniProtKB-UniRule"/>
</dbReference>
<dbReference type="SUPFAM" id="SSF48163">
    <property type="entry name" value="An anticodon-binding domain of class I aminoacyl-tRNA synthetases"/>
    <property type="match status" value="1"/>
</dbReference>
<evidence type="ECO:0000256" key="6">
    <source>
        <dbReference type="ARBA" id="ARBA00022917"/>
    </source>
</evidence>
<evidence type="ECO:0000313" key="11">
    <source>
        <dbReference type="EMBL" id="OGZ74723.1"/>
    </source>
</evidence>
<evidence type="ECO:0000259" key="10">
    <source>
        <dbReference type="Pfam" id="PF19269"/>
    </source>
</evidence>